<feature type="transmembrane region" description="Helical" evidence="4">
    <location>
        <begin position="271"/>
        <end position="294"/>
    </location>
</feature>
<dbReference type="Pfam" id="PF07690">
    <property type="entry name" value="MFS_1"/>
    <property type="match status" value="1"/>
</dbReference>
<reference evidence="6 7" key="1">
    <citation type="submission" date="2016-07" db="EMBL/GenBank/DDBJ databases">
        <title>Draft genome of the white-rot fungus Obba rivulosa 3A-2.</title>
        <authorList>
            <consortium name="DOE Joint Genome Institute"/>
            <person name="Miettinen O."/>
            <person name="Riley R."/>
            <person name="Acob R."/>
            <person name="Barry K."/>
            <person name="Cullen D."/>
            <person name="De Vries R."/>
            <person name="Hainaut M."/>
            <person name="Hatakka A."/>
            <person name="Henrissat B."/>
            <person name="Hilden K."/>
            <person name="Kuo R."/>
            <person name="Labutti K."/>
            <person name="Lipzen A."/>
            <person name="Makela M.R."/>
            <person name="Sandor L."/>
            <person name="Spatafora J.W."/>
            <person name="Grigoriev I.V."/>
            <person name="Hibbett D.S."/>
        </authorList>
    </citation>
    <scope>NUCLEOTIDE SEQUENCE [LARGE SCALE GENOMIC DNA]</scope>
    <source>
        <strain evidence="6 7">3A-2</strain>
    </source>
</reference>
<organism evidence="6 7">
    <name type="scientific">Obba rivulosa</name>
    <dbReference type="NCBI Taxonomy" id="1052685"/>
    <lineage>
        <taxon>Eukaryota</taxon>
        <taxon>Fungi</taxon>
        <taxon>Dikarya</taxon>
        <taxon>Basidiomycota</taxon>
        <taxon>Agaricomycotina</taxon>
        <taxon>Agaricomycetes</taxon>
        <taxon>Polyporales</taxon>
        <taxon>Gelatoporiaceae</taxon>
        <taxon>Obba</taxon>
    </lineage>
</organism>
<feature type="transmembrane region" description="Helical" evidence="4">
    <location>
        <begin position="333"/>
        <end position="356"/>
    </location>
</feature>
<comment type="subcellular location">
    <subcellularLocation>
        <location evidence="1">Membrane</location>
        <topology evidence="1">Multi-pass membrane protein</topology>
    </subcellularLocation>
</comment>
<evidence type="ECO:0000313" key="6">
    <source>
        <dbReference type="EMBL" id="OCH88815.1"/>
    </source>
</evidence>
<accession>A0A8E2B0B7</accession>
<dbReference type="InterPro" id="IPR050327">
    <property type="entry name" value="Proton-linked_MCT"/>
</dbReference>
<dbReference type="Proteomes" id="UP000250043">
    <property type="component" value="Unassembled WGS sequence"/>
</dbReference>
<feature type="domain" description="Major facilitator superfamily (MFS) profile" evidence="5">
    <location>
        <begin position="272"/>
        <end position="458"/>
    </location>
</feature>
<dbReference type="PANTHER" id="PTHR11360:SF234">
    <property type="entry name" value="MFS-TYPE TRANSPORTER DBAD-RELATED"/>
    <property type="match status" value="1"/>
</dbReference>
<dbReference type="GO" id="GO:0022857">
    <property type="term" value="F:transmembrane transporter activity"/>
    <property type="evidence" value="ECO:0007669"/>
    <property type="project" value="InterPro"/>
</dbReference>
<gene>
    <name evidence="6" type="ORF">OBBRIDRAFT_836322</name>
</gene>
<keyword evidence="7" id="KW-1185">Reference proteome</keyword>
<comment type="similarity">
    <text evidence="2">Belongs to the major facilitator superfamily. Monocarboxylate porter (TC 2.A.1.13) family.</text>
</comment>
<dbReference type="AlphaFoldDB" id="A0A8E2B0B7"/>
<evidence type="ECO:0000256" key="2">
    <source>
        <dbReference type="ARBA" id="ARBA00006727"/>
    </source>
</evidence>
<feature type="transmembrane region" description="Helical" evidence="4">
    <location>
        <begin position="300"/>
        <end position="321"/>
    </location>
</feature>
<dbReference type="GO" id="GO:0016020">
    <property type="term" value="C:membrane"/>
    <property type="evidence" value="ECO:0007669"/>
    <property type="project" value="UniProtKB-SubCell"/>
</dbReference>
<dbReference type="Gene3D" id="1.20.1250.20">
    <property type="entry name" value="MFS general substrate transporter like domains"/>
    <property type="match status" value="1"/>
</dbReference>
<keyword evidence="4" id="KW-1133">Transmembrane helix</keyword>
<dbReference type="InterPro" id="IPR011701">
    <property type="entry name" value="MFS"/>
</dbReference>
<feature type="transmembrane region" description="Helical" evidence="4">
    <location>
        <begin position="196"/>
        <end position="217"/>
    </location>
</feature>
<feature type="transmembrane region" description="Helical" evidence="4">
    <location>
        <begin position="430"/>
        <end position="450"/>
    </location>
</feature>
<protein>
    <submittedName>
        <fullName evidence="6">MFS general substrate transporter</fullName>
    </submittedName>
</protein>
<evidence type="ECO:0000313" key="7">
    <source>
        <dbReference type="Proteomes" id="UP000250043"/>
    </source>
</evidence>
<dbReference type="CDD" id="cd17352">
    <property type="entry name" value="MFS_MCT_SLC16"/>
    <property type="match status" value="1"/>
</dbReference>
<feature type="transmembrane region" description="Helical" evidence="4">
    <location>
        <begin position="397"/>
        <end position="418"/>
    </location>
</feature>
<dbReference type="EMBL" id="KV722443">
    <property type="protein sequence ID" value="OCH88815.1"/>
    <property type="molecule type" value="Genomic_DNA"/>
</dbReference>
<dbReference type="InterPro" id="IPR020846">
    <property type="entry name" value="MFS_dom"/>
</dbReference>
<dbReference type="PROSITE" id="PS50850">
    <property type="entry name" value="MFS"/>
    <property type="match status" value="1"/>
</dbReference>
<feature type="transmembrane region" description="Helical" evidence="4">
    <location>
        <begin position="137"/>
        <end position="156"/>
    </location>
</feature>
<dbReference type="PANTHER" id="PTHR11360">
    <property type="entry name" value="MONOCARBOXYLATE TRANSPORTER"/>
    <property type="match status" value="1"/>
</dbReference>
<feature type="compositionally biased region" description="Basic and acidic residues" evidence="3">
    <location>
        <begin position="16"/>
        <end position="47"/>
    </location>
</feature>
<feature type="transmembrane region" description="Helical" evidence="4">
    <location>
        <begin position="229"/>
        <end position="250"/>
    </location>
</feature>
<evidence type="ECO:0000256" key="1">
    <source>
        <dbReference type="ARBA" id="ARBA00004141"/>
    </source>
</evidence>
<feature type="transmembrane region" description="Helical" evidence="4">
    <location>
        <begin position="70"/>
        <end position="91"/>
    </location>
</feature>
<sequence>MKDDDFKVSASESPQEQEREESTASDVFPEHTYVERDSISKQEREVANECTAADSPIQPRSDFPDGGTRAWLTVLGVSCGACATFGFVNAWGVFQAYYEATILHNSTPSNIAWIGSIQYALIFFPAPIFGRLFDMGIFKTTIISASALLVLATFLTAQCTEYWQFVLCQGITVGLACGAIFGPAMSSIPHWFKHRLGVALGLVAVGSSIGGCVFPIAVQNLLQRVGFKWTMRTLGFIQLFLLGVLVLTATRRLPPKHYSGPFLNLHAFKSPAYTSYTISSFFTFLGLYTCLTYIDVSAEAAGISHNFSFYLLSIANAASAVGRVGGGILSDRVGALNIMIPSTFVAGILTYAWPFAANKGGFVAIAIIYGISSGVYVSLLTAPIVRMGETQDVGNRMGMTLSVMALGALAGPPISGAVNGATGNFKAVGYYAGSTVIAGVALMIVTRYFVIRSIWGRC</sequence>
<evidence type="ECO:0000259" key="5">
    <source>
        <dbReference type="PROSITE" id="PS50850"/>
    </source>
</evidence>
<feature type="transmembrane region" description="Helical" evidence="4">
    <location>
        <begin position="362"/>
        <end position="385"/>
    </location>
</feature>
<keyword evidence="4" id="KW-0812">Transmembrane</keyword>
<dbReference type="OrthoDB" id="6509908at2759"/>
<proteinExistence type="inferred from homology"/>
<dbReference type="InterPro" id="IPR036259">
    <property type="entry name" value="MFS_trans_sf"/>
</dbReference>
<feature type="transmembrane region" description="Helical" evidence="4">
    <location>
        <begin position="111"/>
        <end position="130"/>
    </location>
</feature>
<name>A0A8E2B0B7_9APHY</name>
<dbReference type="SUPFAM" id="SSF103473">
    <property type="entry name" value="MFS general substrate transporter"/>
    <property type="match status" value="1"/>
</dbReference>
<evidence type="ECO:0000256" key="4">
    <source>
        <dbReference type="SAM" id="Phobius"/>
    </source>
</evidence>
<evidence type="ECO:0000256" key="3">
    <source>
        <dbReference type="SAM" id="MobiDB-lite"/>
    </source>
</evidence>
<feature type="transmembrane region" description="Helical" evidence="4">
    <location>
        <begin position="162"/>
        <end position="184"/>
    </location>
</feature>
<feature type="region of interest" description="Disordered" evidence="3">
    <location>
        <begin position="1"/>
        <end position="59"/>
    </location>
</feature>
<keyword evidence="4" id="KW-0472">Membrane</keyword>